<feature type="region of interest" description="Disordered" evidence="1">
    <location>
        <begin position="1"/>
        <end position="20"/>
    </location>
</feature>
<keyword evidence="2" id="KW-0418">Kinase</keyword>
<reference evidence="3" key="1">
    <citation type="submission" date="2016-07" db="EMBL/GenBank/DDBJ databases">
        <title>Frankia sp. NRRL B-16219 Genome sequencing.</title>
        <authorList>
            <person name="Ghodhbane-Gtari F."/>
            <person name="Swanson E."/>
            <person name="Gueddou A."/>
            <person name="Louati M."/>
            <person name="Nouioui I."/>
            <person name="Hezbri K."/>
            <person name="Abebe-Akele F."/>
            <person name="Simpson S."/>
            <person name="Morris K."/>
            <person name="Thomas K."/>
            <person name="Gtari M."/>
            <person name="Tisa L.S."/>
        </authorList>
    </citation>
    <scope>NUCLEOTIDE SEQUENCE [LARGE SCALE GENOMIC DNA]</scope>
    <source>
        <strain evidence="3">NRRL B-16219</strain>
    </source>
</reference>
<keyword evidence="3" id="KW-1185">Reference proteome</keyword>
<dbReference type="GO" id="GO:0016301">
    <property type="term" value="F:kinase activity"/>
    <property type="evidence" value="ECO:0007669"/>
    <property type="project" value="UniProtKB-KW"/>
</dbReference>
<organism evidence="2 3">
    <name type="scientific">Parafrankia soli</name>
    <dbReference type="NCBI Taxonomy" id="2599596"/>
    <lineage>
        <taxon>Bacteria</taxon>
        <taxon>Bacillati</taxon>
        <taxon>Actinomycetota</taxon>
        <taxon>Actinomycetes</taxon>
        <taxon>Frankiales</taxon>
        <taxon>Frankiaceae</taxon>
        <taxon>Parafrankia</taxon>
    </lineage>
</organism>
<dbReference type="OrthoDB" id="3423180at2"/>
<dbReference type="Proteomes" id="UP000179769">
    <property type="component" value="Unassembled WGS sequence"/>
</dbReference>
<name>A0A1S1PZZ7_9ACTN</name>
<dbReference type="NCBIfam" id="TIGR03843">
    <property type="entry name" value="SCO1664 family protein"/>
    <property type="match status" value="1"/>
</dbReference>
<dbReference type="RefSeq" id="WP_071063577.1">
    <property type="nucleotide sequence ID" value="NZ_MAXA01000213.1"/>
</dbReference>
<evidence type="ECO:0000256" key="1">
    <source>
        <dbReference type="SAM" id="MobiDB-lite"/>
    </source>
</evidence>
<accession>A0A1S1PZZ7</accession>
<comment type="caution">
    <text evidence="2">The sequence shown here is derived from an EMBL/GenBank/DDBJ whole genome shotgun (WGS) entry which is preliminary data.</text>
</comment>
<dbReference type="AlphaFoldDB" id="A0A1S1PZZ7"/>
<protein>
    <submittedName>
        <fullName evidence="2">Phosphatidylinositol kinase</fullName>
    </submittedName>
</protein>
<proteinExistence type="predicted"/>
<evidence type="ECO:0000313" key="3">
    <source>
        <dbReference type="Proteomes" id="UP000179769"/>
    </source>
</evidence>
<keyword evidence="2" id="KW-0808">Transferase</keyword>
<gene>
    <name evidence="2" type="ORF">BBK14_03455</name>
</gene>
<dbReference type="EMBL" id="MAXA01000213">
    <property type="protein sequence ID" value="OHV28233.1"/>
    <property type="molecule type" value="Genomic_DNA"/>
</dbReference>
<dbReference type="InterPro" id="IPR022292">
    <property type="entry name" value="CHP03843"/>
</dbReference>
<sequence length="259" mass="27967">MSLSAAGADPGRRAPLDPLDSGGLGVSEALALLRTGELEITGRLVDASNATLLCEIRADELCGRCVYKPVRGERALWDFPDGTLAARELAAYEVAEAMDPGIVPPTVMRDGPFGAGMVQLWIDVDTTVDLVALTRSDDPQLRRIALFDAVINNADRKGGHLLPAPSGRVHGIDHGVTFHTDDKLRTLLWTWRGQRLDAAETTLLQGVRDALGADLGERLEPLLTTTELRALGARVERLLAEGRFPLPSGDWPAIPWPPF</sequence>
<evidence type="ECO:0000313" key="2">
    <source>
        <dbReference type="EMBL" id="OHV28233.1"/>
    </source>
</evidence>